<evidence type="ECO:0000313" key="2">
    <source>
        <dbReference type="Proteomes" id="UP000199570"/>
    </source>
</evidence>
<dbReference type="Pfam" id="PF13508">
    <property type="entry name" value="Acetyltransf_7"/>
    <property type="match status" value="1"/>
</dbReference>
<dbReference type="InterPro" id="IPR000182">
    <property type="entry name" value="GNAT_dom"/>
</dbReference>
<name>A0A1H1IJS8_9PSED</name>
<dbReference type="EMBL" id="FNKJ01000003">
    <property type="protein sequence ID" value="SDR37890.1"/>
    <property type="molecule type" value="Genomic_DNA"/>
</dbReference>
<reference evidence="2" key="1">
    <citation type="submission" date="2016-10" db="EMBL/GenBank/DDBJ databases">
        <authorList>
            <person name="Varghese N."/>
            <person name="Submissions S."/>
        </authorList>
    </citation>
    <scope>NUCLEOTIDE SEQUENCE [LARGE SCALE GENOMIC DNA]</scope>
    <source>
        <strain evidence="2">BS3775</strain>
    </source>
</reference>
<dbReference type="GO" id="GO:0016747">
    <property type="term" value="F:acyltransferase activity, transferring groups other than amino-acyl groups"/>
    <property type="evidence" value="ECO:0007669"/>
    <property type="project" value="InterPro"/>
</dbReference>
<dbReference type="RefSeq" id="WP_090326913.1">
    <property type="nucleotide sequence ID" value="NZ_FNKJ01000003.1"/>
</dbReference>
<dbReference type="SUPFAM" id="SSF55729">
    <property type="entry name" value="Acyl-CoA N-acyltransferases (Nat)"/>
    <property type="match status" value="1"/>
</dbReference>
<dbReference type="AlphaFoldDB" id="A0A1H1IJS8"/>
<gene>
    <name evidence="1" type="ORF">SAMN04490195_5513</name>
</gene>
<proteinExistence type="predicted"/>
<evidence type="ECO:0000313" key="1">
    <source>
        <dbReference type="EMBL" id="SDR37890.1"/>
    </source>
</evidence>
<protein>
    <submittedName>
        <fullName evidence="1">Acetyltransferase (GNAT) family protein</fullName>
    </submittedName>
</protein>
<organism evidence="1 2">
    <name type="scientific">Pseudomonas moorei</name>
    <dbReference type="NCBI Taxonomy" id="395599"/>
    <lineage>
        <taxon>Bacteria</taxon>
        <taxon>Pseudomonadati</taxon>
        <taxon>Pseudomonadota</taxon>
        <taxon>Gammaproteobacteria</taxon>
        <taxon>Pseudomonadales</taxon>
        <taxon>Pseudomonadaceae</taxon>
        <taxon>Pseudomonas</taxon>
    </lineage>
</organism>
<keyword evidence="1" id="KW-0808">Transferase</keyword>
<sequence>MEIKIDVLGSPTEKDKGVLNNRFSEYLRIQYPNLPPESEDKIFMVVAHDEVGDYIGAISCNCYWDGLEIDTFWVKESHRGKKVGSMLLEKAEAIGANNGAVVAFLKTVDAKKFYERHGYEIYGVLEDRPIGTNLYHLKKRLVKHA</sequence>
<keyword evidence="2" id="KW-1185">Reference proteome</keyword>
<dbReference type="Gene3D" id="3.40.630.30">
    <property type="match status" value="1"/>
</dbReference>
<dbReference type="InterPro" id="IPR016181">
    <property type="entry name" value="Acyl_CoA_acyltransferase"/>
</dbReference>
<dbReference type="PROSITE" id="PS51186">
    <property type="entry name" value="GNAT"/>
    <property type="match status" value="1"/>
</dbReference>
<dbReference type="Proteomes" id="UP000199570">
    <property type="component" value="Unassembled WGS sequence"/>
</dbReference>
<dbReference type="OrthoDB" id="9787920at2"/>
<accession>A0A1H1IJS8</accession>
<dbReference type="CDD" id="cd04301">
    <property type="entry name" value="NAT_SF"/>
    <property type="match status" value="1"/>
</dbReference>